<gene>
    <name evidence="1" type="ordered locus">MTR_6g470950</name>
</gene>
<dbReference type="HOGENOM" id="CLU_2797823_0_0_1"/>
<reference evidence="2" key="3">
    <citation type="submission" date="2015-04" db="UniProtKB">
        <authorList>
            <consortium name="EnsemblPlants"/>
        </authorList>
    </citation>
    <scope>IDENTIFICATION</scope>
    <source>
        <strain evidence="2">cv. Jemalong A17</strain>
    </source>
</reference>
<dbReference type="EnsemblPlants" id="KEH26682">
    <property type="protein sequence ID" value="KEH26682"/>
    <property type="gene ID" value="MTR_6g470950"/>
</dbReference>
<organism evidence="1 3">
    <name type="scientific">Medicago truncatula</name>
    <name type="common">Barrel medic</name>
    <name type="synonym">Medicago tribuloides</name>
    <dbReference type="NCBI Taxonomy" id="3880"/>
    <lineage>
        <taxon>Eukaryota</taxon>
        <taxon>Viridiplantae</taxon>
        <taxon>Streptophyta</taxon>
        <taxon>Embryophyta</taxon>
        <taxon>Tracheophyta</taxon>
        <taxon>Spermatophyta</taxon>
        <taxon>Magnoliopsida</taxon>
        <taxon>eudicotyledons</taxon>
        <taxon>Gunneridae</taxon>
        <taxon>Pentapetalae</taxon>
        <taxon>rosids</taxon>
        <taxon>fabids</taxon>
        <taxon>Fabales</taxon>
        <taxon>Fabaceae</taxon>
        <taxon>Papilionoideae</taxon>
        <taxon>50 kb inversion clade</taxon>
        <taxon>NPAAA clade</taxon>
        <taxon>Hologalegina</taxon>
        <taxon>IRL clade</taxon>
        <taxon>Trifolieae</taxon>
        <taxon>Medicago</taxon>
    </lineage>
</organism>
<sequence length="68" mass="7618">MTSQRSANQSWFKDSTIKDVMHVNYEAVQPNMTATISSQLSTEKKASPKAKVIAKAIRIITSTRIYSQ</sequence>
<keyword evidence="3" id="KW-1185">Reference proteome</keyword>
<name>A0A072UAL7_MEDTR</name>
<proteinExistence type="predicted"/>
<evidence type="ECO:0000313" key="3">
    <source>
        <dbReference type="Proteomes" id="UP000002051"/>
    </source>
</evidence>
<reference evidence="1 3" key="1">
    <citation type="journal article" date="2011" name="Nature">
        <title>The Medicago genome provides insight into the evolution of rhizobial symbioses.</title>
        <authorList>
            <person name="Young N.D."/>
            <person name="Debelle F."/>
            <person name="Oldroyd G.E."/>
            <person name="Geurts R."/>
            <person name="Cannon S.B."/>
            <person name="Udvardi M.K."/>
            <person name="Benedito V.A."/>
            <person name="Mayer K.F."/>
            <person name="Gouzy J."/>
            <person name="Schoof H."/>
            <person name="Van de Peer Y."/>
            <person name="Proost S."/>
            <person name="Cook D.R."/>
            <person name="Meyers B.C."/>
            <person name="Spannagl M."/>
            <person name="Cheung F."/>
            <person name="De Mita S."/>
            <person name="Krishnakumar V."/>
            <person name="Gundlach H."/>
            <person name="Zhou S."/>
            <person name="Mudge J."/>
            <person name="Bharti A.K."/>
            <person name="Murray J.D."/>
            <person name="Naoumkina M.A."/>
            <person name="Rosen B."/>
            <person name="Silverstein K.A."/>
            <person name="Tang H."/>
            <person name="Rombauts S."/>
            <person name="Zhao P.X."/>
            <person name="Zhou P."/>
            <person name="Barbe V."/>
            <person name="Bardou P."/>
            <person name="Bechner M."/>
            <person name="Bellec A."/>
            <person name="Berger A."/>
            <person name="Berges H."/>
            <person name="Bidwell S."/>
            <person name="Bisseling T."/>
            <person name="Choisne N."/>
            <person name="Couloux A."/>
            <person name="Denny R."/>
            <person name="Deshpande S."/>
            <person name="Dai X."/>
            <person name="Doyle J.J."/>
            <person name="Dudez A.M."/>
            <person name="Farmer A.D."/>
            <person name="Fouteau S."/>
            <person name="Franken C."/>
            <person name="Gibelin C."/>
            <person name="Gish J."/>
            <person name="Goldstein S."/>
            <person name="Gonzalez A.J."/>
            <person name="Green P.J."/>
            <person name="Hallab A."/>
            <person name="Hartog M."/>
            <person name="Hua A."/>
            <person name="Humphray S.J."/>
            <person name="Jeong D.H."/>
            <person name="Jing Y."/>
            <person name="Jocker A."/>
            <person name="Kenton S.M."/>
            <person name="Kim D.J."/>
            <person name="Klee K."/>
            <person name="Lai H."/>
            <person name="Lang C."/>
            <person name="Lin S."/>
            <person name="Macmil S.L."/>
            <person name="Magdelenat G."/>
            <person name="Matthews L."/>
            <person name="McCorrison J."/>
            <person name="Monaghan E.L."/>
            <person name="Mun J.H."/>
            <person name="Najar F.Z."/>
            <person name="Nicholson C."/>
            <person name="Noirot C."/>
            <person name="O'Bleness M."/>
            <person name="Paule C.R."/>
            <person name="Poulain J."/>
            <person name="Prion F."/>
            <person name="Qin B."/>
            <person name="Qu C."/>
            <person name="Retzel E.F."/>
            <person name="Riddle C."/>
            <person name="Sallet E."/>
            <person name="Samain S."/>
            <person name="Samson N."/>
            <person name="Sanders I."/>
            <person name="Saurat O."/>
            <person name="Scarpelli C."/>
            <person name="Schiex T."/>
            <person name="Segurens B."/>
            <person name="Severin A.J."/>
            <person name="Sherrier D.J."/>
            <person name="Shi R."/>
            <person name="Sims S."/>
            <person name="Singer S.R."/>
            <person name="Sinharoy S."/>
            <person name="Sterck L."/>
            <person name="Viollet A."/>
            <person name="Wang B.B."/>
            <person name="Wang K."/>
            <person name="Wang M."/>
            <person name="Wang X."/>
            <person name="Warfsmann J."/>
            <person name="Weissenbach J."/>
            <person name="White D.D."/>
            <person name="White J.D."/>
            <person name="Wiley G.B."/>
            <person name="Wincker P."/>
            <person name="Xing Y."/>
            <person name="Yang L."/>
            <person name="Yao Z."/>
            <person name="Ying F."/>
            <person name="Zhai J."/>
            <person name="Zhou L."/>
            <person name="Zuber A."/>
            <person name="Denarie J."/>
            <person name="Dixon R.A."/>
            <person name="May G.D."/>
            <person name="Schwartz D.C."/>
            <person name="Rogers J."/>
            <person name="Quetier F."/>
            <person name="Town C.D."/>
            <person name="Roe B.A."/>
        </authorList>
    </citation>
    <scope>NUCLEOTIDE SEQUENCE [LARGE SCALE GENOMIC DNA]</scope>
    <source>
        <strain evidence="1">A17</strain>
        <strain evidence="2 3">cv. Jemalong A17</strain>
    </source>
</reference>
<evidence type="ECO:0000313" key="2">
    <source>
        <dbReference type="EnsemblPlants" id="KEH26682"/>
    </source>
</evidence>
<dbReference type="AlphaFoldDB" id="A0A072UAL7"/>
<protein>
    <submittedName>
        <fullName evidence="1 2">Uncharacterized protein</fullName>
    </submittedName>
</protein>
<accession>A0A072UAL7</accession>
<evidence type="ECO:0000313" key="1">
    <source>
        <dbReference type="EMBL" id="KEH26682.1"/>
    </source>
</evidence>
<dbReference type="EMBL" id="CM001222">
    <property type="protein sequence ID" value="KEH26682.1"/>
    <property type="molecule type" value="Genomic_DNA"/>
</dbReference>
<reference evidence="1 3" key="2">
    <citation type="journal article" date="2014" name="BMC Genomics">
        <title>An improved genome release (version Mt4.0) for the model legume Medicago truncatula.</title>
        <authorList>
            <person name="Tang H."/>
            <person name="Krishnakumar V."/>
            <person name="Bidwell S."/>
            <person name="Rosen B."/>
            <person name="Chan A."/>
            <person name="Zhou S."/>
            <person name="Gentzbittel L."/>
            <person name="Childs K.L."/>
            <person name="Yandell M."/>
            <person name="Gundlach H."/>
            <person name="Mayer K.F."/>
            <person name="Schwartz D.C."/>
            <person name="Town C.D."/>
        </authorList>
    </citation>
    <scope>GENOME REANNOTATION</scope>
    <source>
        <strain evidence="1">A17</strain>
        <strain evidence="2 3">cv. Jemalong A17</strain>
    </source>
</reference>
<dbReference type="Proteomes" id="UP000002051">
    <property type="component" value="Chromosome 6"/>
</dbReference>